<evidence type="ECO:0000259" key="1">
    <source>
        <dbReference type="Pfam" id="PF07995"/>
    </source>
</evidence>
<dbReference type="InterPro" id="IPR011042">
    <property type="entry name" value="6-blade_b-propeller_TolB-like"/>
</dbReference>
<dbReference type="AlphaFoldDB" id="A0A1H9YDW4"/>
<dbReference type="PANTHER" id="PTHR19328:SF13">
    <property type="entry name" value="HIPL1 PROTEIN"/>
    <property type="match status" value="1"/>
</dbReference>
<dbReference type="STRING" id="237682.SAMN05421676_101128"/>
<protein>
    <submittedName>
        <fullName evidence="2">Glucose / Sorbosone dehydrogenase</fullName>
    </submittedName>
</protein>
<feature type="domain" description="Glucose/Sorbosone dehydrogenase" evidence="1">
    <location>
        <begin position="48"/>
        <end position="271"/>
    </location>
</feature>
<gene>
    <name evidence="2" type="ORF">SAMN05421676_101128</name>
</gene>
<organism evidence="2 3">
    <name type="scientific">Salinibacillus kushneri</name>
    <dbReference type="NCBI Taxonomy" id="237682"/>
    <lineage>
        <taxon>Bacteria</taxon>
        <taxon>Bacillati</taxon>
        <taxon>Bacillota</taxon>
        <taxon>Bacilli</taxon>
        <taxon>Bacillales</taxon>
        <taxon>Bacillaceae</taxon>
        <taxon>Salinibacillus</taxon>
    </lineage>
</organism>
<dbReference type="Pfam" id="PF07995">
    <property type="entry name" value="GSDH"/>
    <property type="match status" value="1"/>
</dbReference>
<name>A0A1H9YDW4_9BACI</name>
<dbReference type="SUPFAM" id="SSF50952">
    <property type="entry name" value="Soluble quinoprotein glucose dehydrogenase"/>
    <property type="match status" value="1"/>
</dbReference>
<evidence type="ECO:0000313" key="3">
    <source>
        <dbReference type="Proteomes" id="UP000199095"/>
    </source>
</evidence>
<dbReference type="InterPro" id="IPR012938">
    <property type="entry name" value="Glc/Sorbosone_DH"/>
</dbReference>
<sequence length="289" mass="32519">MKRMAIVLLIMMLTACENEEEPPQTLKDNEEAVETNKLSNIEVIAENLNIPWNITKHKGTFYLSQREGSIQRIDAITGEVTLQPLNVTKEIVHEGEGGLLGFILLPDFDTTNEAFAYHTYQEDGRLRNRVIRLQLQDDAWVEMDVLLDDIPGGSIHNGGRLKIGPDQNLYVTTGDAGNADYAQNLDSLAGKILRMNVDGSIPSDNPFQNSYVYSYGHRNPQGLAWNEDGELFSTEHGQTAHDELNLIEAGNNYGWPVIQGDEEEPSMITPYYQHREHNLGSIWNSHQRG</sequence>
<proteinExistence type="predicted"/>
<dbReference type="PROSITE" id="PS51257">
    <property type="entry name" value="PROKAR_LIPOPROTEIN"/>
    <property type="match status" value="1"/>
</dbReference>
<dbReference type="EMBL" id="FOHJ01000001">
    <property type="protein sequence ID" value="SES67073.1"/>
    <property type="molecule type" value="Genomic_DNA"/>
</dbReference>
<keyword evidence="3" id="KW-1185">Reference proteome</keyword>
<dbReference type="RefSeq" id="WP_245732662.1">
    <property type="nucleotide sequence ID" value="NZ_FOHJ01000001.1"/>
</dbReference>
<dbReference type="PANTHER" id="PTHR19328">
    <property type="entry name" value="HEDGEHOG-INTERACTING PROTEIN"/>
    <property type="match status" value="1"/>
</dbReference>
<accession>A0A1H9YDW4</accession>
<dbReference type="InterPro" id="IPR011041">
    <property type="entry name" value="Quinoprot_gluc/sorb_DH_b-prop"/>
</dbReference>
<dbReference type="Proteomes" id="UP000199095">
    <property type="component" value="Unassembled WGS sequence"/>
</dbReference>
<evidence type="ECO:0000313" key="2">
    <source>
        <dbReference type="EMBL" id="SES67073.1"/>
    </source>
</evidence>
<dbReference type="Gene3D" id="2.120.10.30">
    <property type="entry name" value="TolB, C-terminal domain"/>
    <property type="match status" value="1"/>
</dbReference>
<reference evidence="3" key="1">
    <citation type="submission" date="2016-10" db="EMBL/GenBank/DDBJ databases">
        <authorList>
            <person name="Varghese N."/>
            <person name="Submissions S."/>
        </authorList>
    </citation>
    <scope>NUCLEOTIDE SEQUENCE [LARGE SCALE GENOMIC DNA]</scope>
    <source>
        <strain evidence="3">CGMCC 1.3566</strain>
    </source>
</reference>